<dbReference type="FunFam" id="3.40.50.620:FF:000068">
    <property type="entry name" value="Cysteine--tRNA ligase"/>
    <property type="match status" value="1"/>
</dbReference>
<keyword evidence="6" id="KW-0963">Cytoplasm</keyword>
<dbReference type="CDD" id="cd07963">
    <property type="entry name" value="Anticodon_Ia_Cys"/>
    <property type="match status" value="1"/>
</dbReference>
<accession>A0A380THS4</accession>
<gene>
    <name evidence="17" type="primary">cysS</name>
    <name evidence="17" type="ORF">DF3PB_5480002</name>
</gene>
<evidence type="ECO:0000256" key="2">
    <source>
        <dbReference type="ARBA" id="ARBA00004496"/>
    </source>
</evidence>
<dbReference type="PRINTS" id="PR00983">
    <property type="entry name" value="TRNASYNTHCYS"/>
</dbReference>
<comment type="subcellular location">
    <subcellularLocation>
        <location evidence="2">Cytoplasm</location>
    </subcellularLocation>
</comment>
<keyword evidence="13 17" id="KW-0030">Aminoacyl-tRNA synthetase</keyword>
<evidence type="ECO:0000259" key="16">
    <source>
        <dbReference type="SMART" id="SM00840"/>
    </source>
</evidence>
<evidence type="ECO:0000256" key="8">
    <source>
        <dbReference type="ARBA" id="ARBA00022723"/>
    </source>
</evidence>
<dbReference type="InterPro" id="IPR015273">
    <property type="entry name" value="Cys-tRNA-synt_Ia_DALR"/>
</dbReference>
<dbReference type="Pfam" id="PF23493">
    <property type="entry name" value="CysS_C"/>
    <property type="match status" value="1"/>
</dbReference>
<dbReference type="PANTHER" id="PTHR10890:SF3">
    <property type="entry name" value="CYSTEINE--TRNA LIGASE, CYTOPLASMIC"/>
    <property type="match status" value="1"/>
</dbReference>
<feature type="domain" description="Cysteinyl-tRNA synthetase class Ia DALR" evidence="16">
    <location>
        <begin position="343"/>
        <end position="401"/>
    </location>
</feature>
<dbReference type="GO" id="GO:0005829">
    <property type="term" value="C:cytosol"/>
    <property type="evidence" value="ECO:0007669"/>
    <property type="project" value="TreeGrafter"/>
</dbReference>
<dbReference type="GO" id="GO:0006423">
    <property type="term" value="P:cysteinyl-tRNA aminoacylation"/>
    <property type="evidence" value="ECO:0007669"/>
    <property type="project" value="InterPro"/>
</dbReference>
<comment type="cofactor">
    <cofactor evidence="1">
        <name>Zn(2+)</name>
        <dbReference type="ChEBI" id="CHEBI:29105"/>
    </cofactor>
</comment>
<evidence type="ECO:0000256" key="7">
    <source>
        <dbReference type="ARBA" id="ARBA00022598"/>
    </source>
</evidence>
<reference evidence="17" key="1">
    <citation type="submission" date="2018-07" db="EMBL/GenBank/DDBJ databases">
        <authorList>
            <person name="Quirk P.G."/>
            <person name="Krulwich T.A."/>
        </authorList>
    </citation>
    <scope>NUCLEOTIDE SEQUENCE</scope>
</reference>
<dbReference type="InterPro" id="IPR014729">
    <property type="entry name" value="Rossmann-like_a/b/a_fold"/>
</dbReference>
<dbReference type="SUPFAM" id="SSF47323">
    <property type="entry name" value="Anticodon-binding domain of a subclass of class I aminoacyl-tRNA synthetases"/>
    <property type="match status" value="1"/>
</dbReference>
<dbReference type="GO" id="GO:0004817">
    <property type="term" value="F:cysteine-tRNA ligase activity"/>
    <property type="evidence" value="ECO:0007669"/>
    <property type="project" value="UniProtKB-EC"/>
</dbReference>
<evidence type="ECO:0000256" key="6">
    <source>
        <dbReference type="ARBA" id="ARBA00022490"/>
    </source>
</evidence>
<dbReference type="CDD" id="cd00672">
    <property type="entry name" value="CysRS_core"/>
    <property type="match status" value="1"/>
</dbReference>
<dbReference type="InterPro" id="IPR009080">
    <property type="entry name" value="tRNAsynth_Ia_anticodon-bd"/>
</dbReference>
<dbReference type="InterPro" id="IPR015803">
    <property type="entry name" value="Cys-tRNA-ligase"/>
</dbReference>
<dbReference type="InterPro" id="IPR032678">
    <property type="entry name" value="tRNA-synt_1_cat_dom"/>
</dbReference>
<dbReference type="SMART" id="SM00840">
    <property type="entry name" value="DALR_2"/>
    <property type="match status" value="1"/>
</dbReference>
<dbReference type="EC" id="6.1.1.16" evidence="4"/>
<keyword evidence="9" id="KW-0547">Nucleotide-binding</keyword>
<keyword evidence="12" id="KW-0648">Protein biosynthesis</keyword>
<keyword evidence="7 17" id="KW-0436">Ligase</keyword>
<dbReference type="EMBL" id="UIDG01000499">
    <property type="protein sequence ID" value="SUS07975.1"/>
    <property type="molecule type" value="Genomic_DNA"/>
</dbReference>
<organism evidence="17">
    <name type="scientific">metagenome</name>
    <dbReference type="NCBI Taxonomy" id="256318"/>
    <lineage>
        <taxon>unclassified sequences</taxon>
        <taxon>metagenomes</taxon>
    </lineage>
</organism>
<dbReference type="SUPFAM" id="SSF52374">
    <property type="entry name" value="Nucleotidylyl transferase"/>
    <property type="match status" value="1"/>
</dbReference>
<evidence type="ECO:0000256" key="1">
    <source>
        <dbReference type="ARBA" id="ARBA00001947"/>
    </source>
</evidence>
<evidence type="ECO:0000256" key="14">
    <source>
        <dbReference type="ARBA" id="ARBA00031499"/>
    </source>
</evidence>
<dbReference type="NCBIfam" id="TIGR00435">
    <property type="entry name" value="cysS"/>
    <property type="match status" value="1"/>
</dbReference>
<evidence type="ECO:0000256" key="9">
    <source>
        <dbReference type="ARBA" id="ARBA00022741"/>
    </source>
</evidence>
<keyword evidence="10" id="KW-0862">Zinc</keyword>
<dbReference type="Gene3D" id="1.20.120.1910">
    <property type="entry name" value="Cysteine-tRNA ligase, C-terminal anti-codon recognition domain"/>
    <property type="match status" value="1"/>
</dbReference>
<evidence type="ECO:0000256" key="13">
    <source>
        <dbReference type="ARBA" id="ARBA00023146"/>
    </source>
</evidence>
<evidence type="ECO:0000256" key="11">
    <source>
        <dbReference type="ARBA" id="ARBA00022840"/>
    </source>
</evidence>
<comment type="similarity">
    <text evidence="3">Belongs to the class-I aminoacyl-tRNA synthetase family.</text>
</comment>
<protein>
    <recommendedName>
        <fullName evidence="5">Cysteine--tRNA ligase</fullName>
        <ecNumber evidence="4">6.1.1.16</ecNumber>
    </recommendedName>
    <alternativeName>
        <fullName evidence="14">Cysteinyl-tRNA synthetase</fullName>
    </alternativeName>
</protein>
<dbReference type="Gene3D" id="3.40.50.620">
    <property type="entry name" value="HUPs"/>
    <property type="match status" value="1"/>
</dbReference>
<dbReference type="InterPro" id="IPR056411">
    <property type="entry name" value="CysS_C"/>
</dbReference>
<evidence type="ECO:0000256" key="3">
    <source>
        <dbReference type="ARBA" id="ARBA00005594"/>
    </source>
</evidence>
<dbReference type="GO" id="GO:0046872">
    <property type="term" value="F:metal ion binding"/>
    <property type="evidence" value="ECO:0007669"/>
    <property type="project" value="UniProtKB-KW"/>
</dbReference>
<evidence type="ECO:0000256" key="10">
    <source>
        <dbReference type="ARBA" id="ARBA00022833"/>
    </source>
</evidence>
<evidence type="ECO:0000313" key="17">
    <source>
        <dbReference type="EMBL" id="SUS07975.1"/>
    </source>
</evidence>
<dbReference type="Pfam" id="PF09190">
    <property type="entry name" value="DALR_2"/>
    <property type="match status" value="1"/>
</dbReference>
<keyword evidence="11" id="KW-0067">ATP-binding</keyword>
<evidence type="ECO:0000256" key="12">
    <source>
        <dbReference type="ARBA" id="ARBA00022917"/>
    </source>
</evidence>
<proteinExistence type="inferred from homology"/>
<sequence>MSLRLYNTLAAAKEAFVPLDPANVRMYVCGPTVYDRAHIGNARPAVVFDVLFRLLRQLYGEAHVSYVRNITDVDDKIIKAHQQTGEPITSITERTTRDYHHDVSVLGCLPPTTEPRATHHIADMVAMIEALIARGHAYMAEGHVLFEVASDPDYGVLSRRNTDEMMAGARVEVAPYKKSPFDFVLWKPSSTDEPGWDSPWGRGRPGWHIECSAMSRRYLGQTFDIHGGGQDLIFPHHENEIAQSTCAHGGQPFVRYWLHNGFLMAEGQKMSKSLGNFYTVHELLSEFPGEAIRLSLLQTHYRQPLDFTRTGLQQSRQALNRVYTALRDLAAVSDAEPVSAPRAVLDALSDDLNTPEALAHVFALVGEAHKAAPSQQAAIKAQLQGAGALLGLFAQAPEDWFRWQPEGTETLSEQAIAALIEERFQARKARDFARADRIRSELAAQGIVLEDGAAGTTWRRA</sequence>
<evidence type="ECO:0000256" key="15">
    <source>
        <dbReference type="ARBA" id="ARBA00047398"/>
    </source>
</evidence>
<dbReference type="Pfam" id="PF01406">
    <property type="entry name" value="tRNA-synt_1e"/>
    <property type="match status" value="1"/>
</dbReference>
<dbReference type="HAMAP" id="MF_00041">
    <property type="entry name" value="Cys_tRNA_synth"/>
    <property type="match status" value="1"/>
</dbReference>
<dbReference type="AlphaFoldDB" id="A0A380THS4"/>
<comment type="catalytic activity">
    <reaction evidence="15">
        <text>tRNA(Cys) + L-cysteine + ATP = L-cysteinyl-tRNA(Cys) + AMP + diphosphate</text>
        <dbReference type="Rhea" id="RHEA:17773"/>
        <dbReference type="Rhea" id="RHEA-COMP:9661"/>
        <dbReference type="Rhea" id="RHEA-COMP:9679"/>
        <dbReference type="ChEBI" id="CHEBI:30616"/>
        <dbReference type="ChEBI" id="CHEBI:33019"/>
        <dbReference type="ChEBI" id="CHEBI:35235"/>
        <dbReference type="ChEBI" id="CHEBI:78442"/>
        <dbReference type="ChEBI" id="CHEBI:78517"/>
        <dbReference type="ChEBI" id="CHEBI:456215"/>
        <dbReference type="EC" id="6.1.1.16"/>
    </reaction>
</comment>
<dbReference type="GO" id="GO:0005524">
    <property type="term" value="F:ATP binding"/>
    <property type="evidence" value="ECO:0007669"/>
    <property type="project" value="UniProtKB-KW"/>
</dbReference>
<name>A0A380THS4_9ZZZZ</name>
<dbReference type="InterPro" id="IPR024909">
    <property type="entry name" value="Cys-tRNA/MSH_ligase"/>
</dbReference>
<evidence type="ECO:0000256" key="5">
    <source>
        <dbReference type="ARBA" id="ARBA00014738"/>
    </source>
</evidence>
<dbReference type="PANTHER" id="PTHR10890">
    <property type="entry name" value="CYSTEINYL-TRNA SYNTHETASE"/>
    <property type="match status" value="1"/>
</dbReference>
<evidence type="ECO:0000256" key="4">
    <source>
        <dbReference type="ARBA" id="ARBA00012832"/>
    </source>
</evidence>
<keyword evidence="8" id="KW-0479">Metal-binding</keyword>